<keyword evidence="1" id="KW-1133">Transmembrane helix</keyword>
<keyword evidence="1" id="KW-0472">Membrane</keyword>
<dbReference type="AlphaFoldDB" id="A0A1Q8CGI7"/>
<dbReference type="Gene3D" id="2.160.20.80">
    <property type="entry name" value="E3 ubiquitin-protein ligase SopA"/>
    <property type="match status" value="1"/>
</dbReference>
<comment type="caution">
    <text evidence="2">The sequence shown here is derived from an EMBL/GenBank/DDBJ whole genome shotgun (WGS) entry which is preliminary data.</text>
</comment>
<dbReference type="Proteomes" id="UP000185596">
    <property type="component" value="Unassembled WGS sequence"/>
</dbReference>
<evidence type="ECO:0000313" key="2">
    <source>
        <dbReference type="EMBL" id="OLF13430.1"/>
    </source>
</evidence>
<evidence type="ECO:0000256" key="1">
    <source>
        <dbReference type="SAM" id="Phobius"/>
    </source>
</evidence>
<keyword evidence="3" id="KW-1185">Reference proteome</keyword>
<gene>
    <name evidence="2" type="ORF">BU204_27595</name>
</gene>
<name>A0A1Q8CGI7_9PSEU</name>
<dbReference type="EMBL" id="MSIE01000056">
    <property type="protein sequence ID" value="OLF13430.1"/>
    <property type="molecule type" value="Genomic_DNA"/>
</dbReference>
<dbReference type="Pfam" id="PF13576">
    <property type="entry name" value="Pentapeptide_3"/>
    <property type="match status" value="1"/>
</dbReference>
<keyword evidence="1" id="KW-0812">Transmembrane</keyword>
<feature type="transmembrane region" description="Helical" evidence="1">
    <location>
        <begin position="37"/>
        <end position="55"/>
    </location>
</feature>
<evidence type="ECO:0000313" key="3">
    <source>
        <dbReference type="Proteomes" id="UP000185596"/>
    </source>
</evidence>
<evidence type="ECO:0008006" key="4">
    <source>
        <dbReference type="Google" id="ProtNLM"/>
    </source>
</evidence>
<proteinExistence type="predicted"/>
<reference evidence="2 3" key="1">
    <citation type="submission" date="2016-12" db="EMBL/GenBank/DDBJ databases">
        <title>The draft genome sequence of Actinophytocola sp. 11-183.</title>
        <authorList>
            <person name="Wang W."/>
            <person name="Yuan L."/>
        </authorList>
    </citation>
    <scope>NUCLEOTIDE SEQUENCE [LARGE SCALE GENOMIC DNA]</scope>
    <source>
        <strain evidence="2 3">11-183</strain>
    </source>
</reference>
<sequence>MVVAVLAGGVATVLWWAGTKGLDGDRLVAARFDALRIGLSIGVGGGGVFALYLAWRRQQSTEADLDNRERMLAQQERVAHDNRADATERRITELYTKGVEQLGSDKAPVRLGGLYALERLAQDNRAQRQTIVNVLCAYLRMPYVEPGQNQEREVRLAAQRVLRDHLRRGQDDKFWPGMEIDLTGAELLDFDLTGCRVHLGKFQSARFVGTALFDSTTFVEQASFQSARFTADAFFRYTRFESHAFFGTALFEGDAAFNSALISGSGMFESAGFNGNAVFDSTKFRGTVSIEKVTFARGVPVELARFVH</sequence>
<dbReference type="STRING" id="1912961.BU204_27595"/>
<protein>
    <recommendedName>
        <fullName evidence="4">Pentapeptide repeat-containing protein</fullName>
    </recommendedName>
</protein>
<dbReference type="InterPro" id="IPR001646">
    <property type="entry name" value="5peptide_repeat"/>
</dbReference>
<accession>A0A1Q8CGI7</accession>
<organism evidence="2 3">
    <name type="scientific">Actinophytocola xanthii</name>
    <dbReference type="NCBI Taxonomy" id="1912961"/>
    <lineage>
        <taxon>Bacteria</taxon>
        <taxon>Bacillati</taxon>
        <taxon>Actinomycetota</taxon>
        <taxon>Actinomycetes</taxon>
        <taxon>Pseudonocardiales</taxon>
        <taxon>Pseudonocardiaceae</taxon>
    </lineage>
</organism>